<keyword evidence="4" id="KW-0285">Flavoprotein</keyword>
<keyword evidence="5" id="KW-0274">FAD</keyword>
<dbReference type="GO" id="GO:0071949">
    <property type="term" value="F:FAD binding"/>
    <property type="evidence" value="ECO:0007669"/>
    <property type="project" value="InterPro"/>
</dbReference>
<dbReference type="InterPro" id="IPR016166">
    <property type="entry name" value="FAD-bd_PCMH"/>
</dbReference>
<dbReference type="AlphaFoldDB" id="A0A0D0DI71"/>
<reference evidence="12 13" key="1">
    <citation type="submission" date="2014-04" db="EMBL/GenBank/DDBJ databases">
        <authorList>
            <consortium name="DOE Joint Genome Institute"/>
            <person name="Kuo A."/>
            <person name="Kohler A."/>
            <person name="Jargeat P."/>
            <person name="Nagy L.G."/>
            <person name="Floudas D."/>
            <person name="Copeland A."/>
            <person name="Barry K.W."/>
            <person name="Cichocki N."/>
            <person name="Veneault-Fourrey C."/>
            <person name="LaButti K."/>
            <person name="Lindquist E.A."/>
            <person name="Lipzen A."/>
            <person name="Lundell T."/>
            <person name="Morin E."/>
            <person name="Murat C."/>
            <person name="Sun H."/>
            <person name="Tunlid A."/>
            <person name="Henrissat B."/>
            <person name="Grigoriev I.V."/>
            <person name="Hibbett D.S."/>
            <person name="Martin F."/>
            <person name="Nordberg H.P."/>
            <person name="Cantor M.N."/>
            <person name="Hua S.X."/>
        </authorList>
    </citation>
    <scope>NUCLEOTIDE SEQUENCE [LARGE SCALE GENOMIC DNA]</scope>
    <source>
        <strain evidence="12 13">Ve08.2h10</strain>
    </source>
</reference>
<dbReference type="InterPro" id="IPR004113">
    <property type="entry name" value="FAD-bd_oxidored_4_C"/>
</dbReference>
<dbReference type="FunFam" id="3.30.465.10:FF:000014">
    <property type="entry name" value="D-lactate dehydrogenase (Cytochrome), putative"/>
    <property type="match status" value="1"/>
</dbReference>
<evidence type="ECO:0000313" key="12">
    <source>
        <dbReference type="EMBL" id="KIK90658.1"/>
    </source>
</evidence>
<evidence type="ECO:0000256" key="5">
    <source>
        <dbReference type="ARBA" id="ARBA00022827"/>
    </source>
</evidence>
<evidence type="ECO:0000256" key="2">
    <source>
        <dbReference type="ARBA" id="ARBA00004173"/>
    </source>
</evidence>
<dbReference type="Pfam" id="PF02913">
    <property type="entry name" value="FAD-oxidase_C"/>
    <property type="match status" value="1"/>
</dbReference>
<dbReference type="PROSITE" id="PS51387">
    <property type="entry name" value="FAD_PCMH"/>
    <property type="match status" value="1"/>
</dbReference>
<dbReference type="InterPro" id="IPR036318">
    <property type="entry name" value="FAD-bd_PCMH-like_sf"/>
</dbReference>
<protein>
    <recommendedName>
        <fullName evidence="9">D-lactate dehydrogenase (cytochrome)</fullName>
        <ecNumber evidence="9">1.1.2.4</ecNumber>
    </recommendedName>
</protein>
<evidence type="ECO:0000256" key="8">
    <source>
        <dbReference type="ARBA" id="ARBA00023128"/>
    </source>
</evidence>
<keyword evidence="7" id="KW-0560">Oxidoreductase</keyword>
<comment type="similarity">
    <text evidence="3">Belongs to the FAD-binding oxidoreductase/transferase type 4 family.</text>
</comment>
<evidence type="ECO:0000256" key="1">
    <source>
        <dbReference type="ARBA" id="ARBA00001974"/>
    </source>
</evidence>
<proteinExistence type="inferred from homology"/>
<dbReference type="FunFam" id="1.10.45.10:FF:000001">
    <property type="entry name" value="D-lactate dehydrogenase mitochondrial"/>
    <property type="match status" value="1"/>
</dbReference>
<dbReference type="PANTHER" id="PTHR11748:SF111">
    <property type="entry name" value="D-LACTATE DEHYDROGENASE, MITOCHONDRIAL-RELATED"/>
    <property type="match status" value="1"/>
</dbReference>
<name>A0A0D0DI71_9AGAM</name>
<dbReference type="PROSITE" id="PS51257">
    <property type="entry name" value="PROKAR_LIPOPROTEIN"/>
    <property type="match status" value="1"/>
</dbReference>
<dbReference type="HOGENOM" id="CLU_017779_3_3_1"/>
<dbReference type="GO" id="GO:0005739">
    <property type="term" value="C:mitochondrion"/>
    <property type="evidence" value="ECO:0007669"/>
    <property type="project" value="UniProtKB-SubCell"/>
</dbReference>
<dbReference type="EMBL" id="KN825488">
    <property type="protein sequence ID" value="KIK90658.1"/>
    <property type="molecule type" value="Genomic_DNA"/>
</dbReference>
<evidence type="ECO:0000256" key="3">
    <source>
        <dbReference type="ARBA" id="ARBA00008000"/>
    </source>
</evidence>
<dbReference type="GO" id="GO:1903457">
    <property type="term" value="P:lactate catabolic process"/>
    <property type="evidence" value="ECO:0007669"/>
    <property type="project" value="TreeGrafter"/>
</dbReference>
<dbReference type="InterPro" id="IPR016169">
    <property type="entry name" value="FAD-bd_PCMH_sub2"/>
</dbReference>
<dbReference type="Gene3D" id="3.30.70.2740">
    <property type="match status" value="1"/>
</dbReference>
<comment type="subcellular location">
    <subcellularLocation>
        <location evidence="2">Mitochondrion</location>
    </subcellularLocation>
</comment>
<dbReference type="SUPFAM" id="SSF55103">
    <property type="entry name" value="FAD-linked oxidases, C-terminal domain"/>
    <property type="match status" value="1"/>
</dbReference>
<keyword evidence="6" id="KW-0809">Transit peptide</keyword>
<reference evidence="13" key="2">
    <citation type="submission" date="2015-01" db="EMBL/GenBank/DDBJ databases">
        <title>Evolutionary Origins and Diversification of the Mycorrhizal Mutualists.</title>
        <authorList>
            <consortium name="DOE Joint Genome Institute"/>
            <consortium name="Mycorrhizal Genomics Consortium"/>
            <person name="Kohler A."/>
            <person name="Kuo A."/>
            <person name="Nagy L.G."/>
            <person name="Floudas D."/>
            <person name="Copeland A."/>
            <person name="Barry K.W."/>
            <person name="Cichocki N."/>
            <person name="Veneault-Fourrey C."/>
            <person name="LaButti K."/>
            <person name="Lindquist E.A."/>
            <person name="Lipzen A."/>
            <person name="Lundell T."/>
            <person name="Morin E."/>
            <person name="Murat C."/>
            <person name="Riley R."/>
            <person name="Ohm R."/>
            <person name="Sun H."/>
            <person name="Tunlid A."/>
            <person name="Henrissat B."/>
            <person name="Grigoriev I.V."/>
            <person name="Hibbett D.S."/>
            <person name="Martin F."/>
        </authorList>
    </citation>
    <scope>NUCLEOTIDE SEQUENCE [LARGE SCALE GENOMIC DNA]</scope>
    <source>
        <strain evidence="13">Ve08.2h10</strain>
    </source>
</reference>
<evidence type="ECO:0000313" key="13">
    <source>
        <dbReference type="Proteomes" id="UP000054538"/>
    </source>
</evidence>
<dbReference type="Proteomes" id="UP000054538">
    <property type="component" value="Unassembled WGS sequence"/>
</dbReference>
<dbReference type="GO" id="GO:0008720">
    <property type="term" value="F:D-lactate dehydrogenase (NAD+) activity"/>
    <property type="evidence" value="ECO:0007669"/>
    <property type="project" value="TreeGrafter"/>
</dbReference>
<dbReference type="GO" id="GO:0004458">
    <property type="term" value="F:D-lactate dehydrogenase (cytochrome) activity"/>
    <property type="evidence" value="ECO:0007669"/>
    <property type="project" value="UniProtKB-EC"/>
</dbReference>
<accession>A0A0D0DI71</accession>
<comment type="catalytic activity">
    <reaction evidence="10">
        <text>(R)-lactate + 2 Fe(III)-[cytochrome c] = 2 Fe(II)-[cytochrome c] + pyruvate + 2 H(+)</text>
        <dbReference type="Rhea" id="RHEA:13521"/>
        <dbReference type="Rhea" id="RHEA-COMP:10350"/>
        <dbReference type="Rhea" id="RHEA-COMP:14399"/>
        <dbReference type="ChEBI" id="CHEBI:15361"/>
        <dbReference type="ChEBI" id="CHEBI:15378"/>
        <dbReference type="ChEBI" id="CHEBI:16004"/>
        <dbReference type="ChEBI" id="CHEBI:29033"/>
        <dbReference type="ChEBI" id="CHEBI:29034"/>
        <dbReference type="EC" id="1.1.2.4"/>
    </reaction>
</comment>
<dbReference type="PANTHER" id="PTHR11748">
    <property type="entry name" value="D-LACTATE DEHYDROGENASE"/>
    <property type="match status" value="1"/>
</dbReference>
<dbReference type="SUPFAM" id="SSF56176">
    <property type="entry name" value="FAD-binding/transporter-associated domain-like"/>
    <property type="match status" value="1"/>
</dbReference>
<dbReference type="EC" id="1.1.2.4" evidence="9"/>
<feature type="domain" description="FAD-binding PCMH-type" evidence="11">
    <location>
        <begin position="116"/>
        <end position="298"/>
    </location>
</feature>
<evidence type="ECO:0000256" key="7">
    <source>
        <dbReference type="ARBA" id="ARBA00023002"/>
    </source>
</evidence>
<keyword evidence="13" id="KW-1185">Reference proteome</keyword>
<dbReference type="Gene3D" id="1.10.45.10">
    <property type="entry name" value="Vanillyl-alcohol Oxidase, Chain A, domain 4"/>
    <property type="match status" value="1"/>
</dbReference>
<keyword evidence="8" id="KW-0496">Mitochondrion</keyword>
<evidence type="ECO:0000256" key="10">
    <source>
        <dbReference type="ARBA" id="ARBA00051436"/>
    </source>
</evidence>
<dbReference type="InterPro" id="IPR016171">
    <property type="entry name" value="Vanillyl_alc_oxidase_C-sub2"/>
</dbReference>
<dbReference type="STRING" id="930991.A0A0D0DI71"/>
<comment type="cofactor">
    <cofactor evidence="1">
        <name>FAD</name>
        <dbReference type="ChEBI" id="CHEBI:57692"/>
    </cofactor>
</comment>
<dbReference type="InParanoid" id="A0A0D0DI71"/>
<dbReference type="Pfam" id="PF01565">
    <property type="entry name" value="FAD_binding_4"/>
    <property type="match status" value="1"/>
</dbReference>
<dbReference type="FunFam" id="3.30.70.2740:FF:000001">
    <property type="entry name" value="D-lactate dehydrogenase mitochondrial"/>
    <property type="match status" value="1"/>
</dbReference>
<dbReference type="InterPro" id="IPR006094">
    <property type="entry name" value="Oxid_FAD_bind_N"/>
</dbReference>
<evidence type="ECO:0000259" key="11">
    <source>
        <dbReference type="PROSITE" id="PS51387"/>
    </source>
</evidence>
<evidence type="ECO:0000256" key="9">
    <source>
        <dbReference type="ARBA" id="ARBA00038897"/>
    </source>
</evidence>
<sequence>MRPISASAPSTPKPTPRTSWLPFVLGALACTLLGYSLGSTSILHSSPIVALALGRKQASTREHQDDEPAYGSPQDFQFAIQELRDTFDKAGDGAEDIVSTDPEDLRIHGFSENDYHPGAPHTVVVYPRSTEDVVKVVKLATKYRMPLTPFSGGTSLEGNYRGHAVGGICIDMSRMDKILDIHEDDSDLVCQPGVGWMEINEMLQKRGIPLFFPLDPGPGATIGGMMSTGCSGTNAVRYGTAKAEWFLNATVVLPSGEVIKTRQRARKSSAGFDVTKLFIGAEGTLGIITEVTIRLAPVLPTTVAVVQFPDVKKATEAVIDVMNRGVGIQCVELCDSQFMRSTNLYGASQRTYPEADSLFFKFQGPTPASLHETARIVNEVVKKYGGTGFELARSEKEARDLWADRKNALYSGLALVAGCRGWSTDVCVPVSKLPDLVYETKKDLQELGLVSTIVGHVGDGNFHALLLFRNDEELAIAREAVHRMVERAIKMEGTCTGEHGVGIGKREYLYAELGEGTVELMRSIKKTIDPLGLFNPGKVSRCRHQVFIGFRF</sequence>
<evidence type="ECO:0000256" key="4">
    <source>
        <dbReference type="ARBA" id="ARBA00022630"/>
    </source>
</evidence>
<organism evidence="12 13">
    <name type="scientific">Paxillus rubicundulus Ve08.2h10</name>
    <dbReference type="NCBI Taxonomy" id="930991"/>
    <lineage>
        <taxon>Eukaryota</taxon>
        <taxon>Fungi</taxon>
        <taxon>Dikarya</taxon>
        <taxon>Basidiomycota</taxon>
        <taxon>Agaricomycotina</taxon>
        <taxon>Agaricomycetes</taxon>
        <taxon>Agaricomycetidae</taxon>
        <taxon>Boletales</taxon>
        <taxon>Paxilineae</taxon>
        <taxon>Paxillaceae</taxon>
        <taxon>Paxillus</taxon>
    </lineage>
</organism>
<dbReference type="OrthoDB" id="7786253at2759"/>
<gene>
    <name evidence="12" type="ORF">PAXRUDRAFT_151437</name>
</gene>
<dbReference type="Gene3D" id="3.30.465.10">
    <property type="match status" value="1"/>
</dbReference>
<evidence type="ECO:0000256" key="6">
    <source>
        <dbReference type="ARBA" id="ARBA00022946"/>
    </source>
</evidence>
<dbReference type="InterPro" id="IPR016164">
    <property type="entry name" value="FAD-linked_Oxase-like_C"/>
</dbReference>